<evidence type="ECO:0000256" key="1">
    <source>
        <dbReference type="ARBA" id="ARBA00022527"/>
    </source>
</evidence>
<dbReference type="SMART" id="SM00220">
    <property type="entry name" value="S_TKc"/>
    <property type="match status" value="1"/>
</dbReference>
<dbReference type="EMBL" id="HBEC01030530">
    <property type="protein sequence ID" value="CAD8297599.1"/>
    <property type="molecule type" value="Transcribed_RNA"/>
</dbReference>
<proteinExistence type="predicted"/>
<gene>
    <name evidence="9" type="ORF">CEUR00632_LOCUS14114</name>
</gene>
<keyword evidence="1" id="KW-0723">Serine/threonine-protein kinase</keyword>
<sequence>MVQMIAAGDFKSAMSWLVRKDSQQQQRRRSRSNSRRMSMGDMLSSGDFKGALRAIVSQDAPGAGEDEEPQDPEWFTSFSQFRPLEHRAHSSAYKETWFASAVHSGTHHVLKKHFKDKMPPAELRNLRRMLLLMEHLQHPNLVQVRGSWEDEETIYVVEEYIGRGDLLSDSMAHPARYTEKFTAQFIVEPLLRVLSYLHANSIIHRSVFLEHLLLGKHNQLHIGHFTQAINTRQDIANERIKFLDYMAPEMISLATLSDPNADRIMRFTPALDCGDDRKAPLGLQVHTGSPSPHREAGAPFARTTTSSERVHSGDFGGAGATRVAATGAVPEVSVLGKVRCEAVPELDDQCSAGGSAVLDESVFGKLRRMMAAHEDVGGLDEVSAGREASMLSKLRRGLTSDLEDAAARMGQAIRVASRTLVRPTGLVPGLAAQPEGRGRCAKQVDGSKIVVWNPWEWQDTYDAKVDVWQVGCVVHELLCGCLPFETDDSSLTAALTLWADVTEWPDGLSPECIDFLKACLTKDPRRRPSADALLRHPWIVRTCAGETLRTVAELREHGAPAPRGGLWQWLRDFFGSS</sequence>
<dbReference type="PANTHER" id="PTHR24350">
    <property type="entry name" value="SERINE/THREONINE-PROTEIN KINASE IAL-RELATED"/>
    <property type="match status" value="1"/>
</dbReference>
<evidence type="ECO:0000256" key="5">
    <source>
        <dbReference type="ARBA" id="ARBA00022840"/>
    </source>
</evidence>
<dbReference type="InterPro" id="IPR011009">
    <property type="entry name" value="Kinase-like_dom_sf"/>
</dbReference>
<organism evidence="9">
    <name type="scientific">Chlamydomonas euryale</name>
    <dbReference type="NCBI Taxonomy" id="1486919"/>
    <lineage>
        <taxon>Eukaryota</taxon>
        <taxon>Viridiplantae</taxon>
        <taxon>Chlorophyta</taxon>
        <taxon>core chlorophytes</taxon>
        <taxon>Chlorophyceae</taxon>
        <taxon>CS clade</taxon>
        <taxon>Chlamydomonadales</taxon>
        <taxon>Chlamydomonadaceae</taxon>
        <taxon>Chlamydomonas</taxon>
    </lineage>
</organism>
<protein>
    <recommendedName>
        <fullName evidence="8">Protein kinase domain-containing protein</fullName>
    </recommendedName>
</protein>
<keyword evidence="3 6" id="KW-0547">Nucleotide-binding</keyword>
<evidence type="ECO:0000256" key="3">
    <source>
        <dbReference type="ARBA" id="ARBA00022741"/>
    </source>
</evidence>
<evidence type="ECO:0000313" key="9">
    <source>
        <dbReference type="EMBL" id="CAD8297599.1"/>
    </source>
</evidence>
<name>A0A7R9YZK2_9CHLO</name>
<keyword evidence="4" id="KW-0418">Kinase</keyword>
<dbReference type="InterPro" id="IPR000719">
    <property type="entry name" value="Prot_kinase_dom"/>
</dbReference>
<evidence type="ECO:0000256" key="2">
    <source>
        <dbReference type="ARBA" id="ARBA00022679"/>
    </source>
</evidence>
<dbReference type="GO" id="GO:0005524">
    <property type="term" value="F:ATP binding"/>
    <property type="evidence" value="ECO:0007669"/>
    <property type="project" value="UniProtKB-KW"/>
</dbReference>
<dbReference type="AlphaFoldDB" id="A0A7R9YZK2"/>
<dbReference type="GO" id="GO:0004674">
    <property type="term" value="F:protein serine/threonine kinase activity"/>
    <property type="evidence" value="ECO:0007669"/>
    <property type="project" value="UniProtKB-KW"/>
</dbReference>
<evidence type="ECO:0000256" key="6">
    <source>
        <dbReference type="PIRSR" id="PIRSR630616-2"/>
    </source>
</evidence>
<dbReference type="Gene3D" id="1.10.510.10">
    <property type="entry name" value="Transferase(Phosphotransferase) domain 1"/>
    <property type="match status" value="2"/>
</dbReference>
<feature type="region of interest" description="Disordered" evidence="7">
    <location>
        <begin position="17"/>
        <end position="46"/>
    </location>
</feature>
<reference evidence="9" key="1">
    <citation type="submission" date="2021-01" db="EMBL/GenBank/DDBJ databases">
        <authorList>
            <person name="Corre E."/>
            <person name="Pelletier E."/>
            <person name="Niang G."/>
            <person name="Scheremetjew M."/>
            <person name="Finn R."/>
            <person name="Kale V."/>
            <person name="Holt S."/>
            <person name="Cochrane G."/>
            <person name="Meng A."/>
            <person name="Brown T."/>
            <person name="Cohen L."/>
        </authorList>
    </citation>
    <scope>NUCLEOTIDE SEQUENCE</scope>
    <source>
        <strain evidence="9">CCMP219</strain>
    </source>
</reference>
<dbReference type="SUPFAM" id="SSF56112">
    <property type="entry name" value="Protein kinase-like (PK-like)"/>
    <property type="match status" value="2"/>
</dbReference>
<evidence type="ECO:0000256" key="4">
    <source>
        <dbReference type="ARBA" id="ARBA00022777"/>
    </source>
</evidence>
<keyword evidence="2" id="KW-0808">Transferase</keyword>
<evidence type="ECO:0000259" key="8">
    <source>
        <dbReference type="PROSITE" id="PS50011"/>
    </source>
</evidence>
<dbReference type="InterPro" id="IPR030616">
    <property type="entry name" value="Aur-like"/>
</dbReference>
<keyword evidence="5 6" id="KW-0067">ATP-binding</keyword>
<feature type="region of interest" description="Disordered" evidence="7">
    <location>
        <begin position="285"/>
        <end position="310"/>
    </location>
</feature>
<dbReference type="PROSITE" id="PS50011">
    <property type="entry name" value="PROTEIN_KINASE_DOM"/>
    <property type="match status" value="1"/>
</dbReference>
<feature type="binding site" evidence="6">
    <location>
        <position position="111"/>
    </location>
    <ligand>
        <name>ATP</name>
        <dbReference type="ChEBI" id="CHEBI:30616"/>
    </ligand>
</feature>
<feature type="domain" description="Protein kinase" evidence="8">
    <location>
        <begin position="37"/>
        <end position="539"/>
    </location>
</feature>
<evidence type="ECO:0000256" key="7">
    <source>
        <dbReference type="SAM" id="MobiDB-lite"/>
    </source>
</evidence>
<accession>A0A7R9YZK2</accession>
<dbReference type="Pfam" id="PF00069">
    <property type="entry name" value="Pkinase"/>
    <property type="match status" value="2"/>
</dbReference>